<dbReference type="Proteomes" id="UP001163046">
    <property type="component" value="Unassembled WGS sequence"/>
</dbReference>
<dbReference type="Pfam" id="PF00102">
    <property type="entry name" value="Y_phosphatase"/>
    <property type="match status" value="1"/>
</dbReference>
<dbReference type="GO" id="GO:0004726">
    <property type="term" value="F:non-membrane spanning protein tyrosine phosphatase activity"/>
    <property type="evidence" value="ECO:0007669"/>
    <property type="project" value="InterPro"/>
</dbReference>
<keyword evidence="5 11" id="KW-0378">Hydrolase</keyword>
<comment type="caution">
    <text evidence="11">The sequence shown here is derived from an EMBL/GenBank/DDBJ whole genome shotgun (WGS) entry which is preliminary data.</text>
</comment>
<keyword evidence="12" id="KW-1185">Reference proteome</keyword>
<dbReference type="InterPro" id="IPR003595">
    <property type="entry name" value="Tyr_Pase_cat"/>
</dbReference>
<evidence type="ECO:0000259" key="9">
    <source>
        <dbReference type="PROSITE" id="PS50055"/>
    </source>
</evidence>
<comment type="subcellular location">
    <subcellularLocation>
        <location evidence="1">Cytoplasm</location>
    </subcellularLocation>
</comment>
<dbReference type="GO" id="GO:0005634">
    <property type="term" value="C:nucleus"/>
    <property type="evidence" value="ECO:0007669"/>
    <property type="project" value="TreeGrafter"/>
</dbReference>
<evidence type="ECO:0000313" key="12">
    <source>
        <dbReference type="Proteomes" id="UP001163046"/>
    </source>
</evidence>
<dbReference type="SMART" id="SM00404">
    <property type="entry name" value="PTPc_motif"/>
    <property type="match status" value="1"/>
</dbReference>
<dbReference type="InterPro" id="IPR016130">
    <property type="entry name" value="Tyr_Pase_AS"/>
</dbReference>
<dbReference type="PROSITE" id="PS50056">
    <property type="entry name" value="TYR_PHOSPHATASE_2"/>
    <property type="match status" value="1"/>
</dbReference>
<evidence type="ECO:0000256" key="5">
    <source>
        <dbReference type="ARBA" id="ARBA00022801"/>
    </source>
</evidence>
<evidence type="ECO:0000256" key="1">
    <source>
        <dbReference type="ARBA" id="ARBA00004496"/>
    </source>
</evidence>
<evidence type="ECO:0000256" key="2">
    <source>
        <dbReference type="ARBA" id="ARBA00013064"/>
    </source>
</evidence>
<keyword evidence="3" id="KW-0963">Cytoplasm</keyword>
<evidence type="ECO:0000256" key="3">
    <source>
        <dbReference type="ARBA" id="ARBA00022490"/>
    </source>
</evidence>
<dbReference type="InterPro" id="IPR029021">
    <property type="entry name" value="Prot-tyrosine_phosphatase-like"/>
</dbReference>
<comment type="similarity">
    <text evidence="7">Belongs to the protein-tyrosine phosphatase family. Non-receptor class 4 subfamily.</text>
</comment>
<dbReference type="EMBL" id="MU827312">
    <property type="protein sequence ID" value="KAJ7360008.1"/>
    <property type="molecule type" value="Genomic_DNA"/>
</dbReference>
<keyword evidence="6" id="KW-0904">Protein phosphatase</keyword>
<dbReference type="PROSITE" id="PS50055">
    <property type="entry name" value="TYR_PHOSPHATASE_PTP"/>
    <property type="match status" value="1"/>
</dbReference>
<dbReference type="PANTHER" id="PTHR45983">
    <property type="entry name" value="TYROSINE PHOSPHATSE N18, PUTATIVE-RELATED"/>
    <property type="match status" value="1"/>
</dbReference>
<accession>A0A9X0CJR6</accession>
<evidence type="ECO:0000313" key="11">
    <source>
        <dbReference type="EMBL" id="KAJ7360008.1"/>
    </source>
</evidence>
<dbReference type="OrthoDB" id="10253954at2759"/>
<dbReference type="EC" id="3.1.3.48" evidence="2"/>
<reference evidence="11" key="1">
    <citation type="submission" date="2023-01" db="EMBL/GenBank/DDBJ databases">
        <title>Genome assembly of the deep-sea coral Lophelia pertusa.</title>
        <authorList>
            <person name="Herrera S."/>
            <person name="Cordes E."/>
        </authorList>
    </citation>
    <scope>NUCLEOTIDE SEQUENCE</scope>
    <source>
        <strain evidence="11">USNM1676648</strain>
        <tissue evidence="11">Polyp</tissue>
    </source>
</reference>
<dbReference type="PANTHER" id="PTHR45983:SF2">
    <property type="entry name" value="PROTEIN-TYROSINE-PHOSPHATASE"/>
    <property type="match status" value="1"/>
</dbReference>
<evidence type="ECO:0000256" key="4">
    <source>
        <dbReference type="ARBA" id="ARBA00022553"/>
    </source>
</evidence>
<evidence type="ECO:0000256" key="7">
    <source>
        <dbReference type="ARBA" id="ARBA00034734"/>
    </source>
</evidence>
<protein>
    <recommendedName>
        <fullName evidence="2">protein-tyrosine-phosphatase</fullName>
        <ecNumber evidence="2">3.1.3.48</ecNumber>
    </recommendedName>
</protein>
<dbReference type="Gene3D" id="3.90.190.10">
    <property type="entry name" value="Protein tyrosine phosphatase superfamily"/>
    <property type="match status" value="1"/>
</dbReference>
<name>A0A9X0CJR6_9CNID</name>
<dbReference type="InterPro" id="IPR000387">
    <property type="entry name" value="Tyr_Pase_dom"/>
</dbReference>
<keyword evidence="4" id="KW-0597">Phosphoprotein</keyword>
<gene>
    <name evidence="11" type="primary">PTPN12</name>
    <name evidence="11" type="ORF">OS493_019095</name>
</gene>
<feature type="domain" description="Tyrosine specific protein phosphatases" evidence="10">
    <location>
        <begin position="212"/>
        <end position="288"/>
    </location>
</feature>
<organism evidence="11 12">
    <name type="scientific">Desmophyllum pertusum</name>
    <dbReference type="NCBI Taxonomy" id="174260"/>
    <lineage>
        <taxon>Eukaryota</taxon>
        <taxon>Metazoa</taxon>
        <taxon>Cnidaria</taxon>
        <taxon>Anthozoa</taxon>
        <taxon>Hexacorallia</taxon>
        <taxon>Scleractinia</taxon>
        <taxon>Caryophylliina</taxon>
        <taxon>Caryophylliidae</taxon>
        <taxon>Desmophyllum</taxon>
    </lineage>
</organism>
<evidence type="ECO:0000256" key="8">
    <source>
        <dbReference type="SAM" id="MobiDB-lite"/>
    </source>
</evidence>
<dbReference type="SMART" id="SM00194">
    <property type="entry name" value="PTPc"/>
    <property type="match status" value="1"/>
</dbReference>
<dbReference type="InterPro" id="IPR047170">
    <property type="entry name" value="PTN12/18/22"/>
</dbReference>
<feature type="domain" description="Tyrosine-protein phosphatase" evidence="9">
    <location>
        <begin position="32"/>
        <end position="297"/>
    </location>
</feature>
<evidence type="ECO:0000259" key="10">
    <source>
        <dbReference type="PROSITE" id="PS50056"/>
    </source>
</evidence>
<evidence type="ECO:0000256" key="6">
    <source>
        <dbReference type="ARBA" id="ARBA00022912"/>
    </source>
</evidence>
<dbReference type="PROSITE" id="PS00383">
    <property type="entry name" value="TYR_PHOSPHATASE_1"/>
    <property type="match status" value="1"/>
</dbReference>
<feature type="region of interest" description="Disordered" evidence="8">
    <location>
        <begin position="347"/>
        <end position="401"/>
    </location>
</feature>
<dbReference type="PRINTS" id="PR00700">
    <property type="entry name" value="PRTYPHPHTASE"/>
</dbReference>
<dbReference type="GO" id="GO:0005737">
    <property type="term" value="C:cytoplasm"/>
    <property type="evidence" value="ECO:0007669"/>
    <property type="project" value="UniProtKB-SubCell"/>
</dbReference>
<dbReference type="AlphaFoldDB" id="A0A9X0CJR6"/>
<dbReference type="FunFam" id="3.90.190.10:FF:000045">
    <property type="entry name" value="Tyrosine-protein phosphatase non-receptor type 12"/>
    <property type="match status" value="1"/>
</dbReference>
<sequence>MTSPKIPEGLQAFLCHADSLHPSNNARRENGFAKEFQQLKDMSSKLKRNPEYTTHHGELDYNRPKNRYKDILPFDRNRVIIPTLPGILGSDYINGNYVKGPDGKTAYLALQGPLPRTVDDFWRLIASHRCQIVIMVCREIEMGKLKCKRYWPESKDEKLSFAGLEISLISQDDIAEGFVMRTMNMKSAREEMTVTQLQYTAWPDHDVPRSAAPLIELNKTLRAVQGNREQNLLIHCSAGCGRTGTICAVDYAWTLLKTQKTNNFSVYDIVADLRRQRMAMVQTKEQYALVYKAVVQLVQEELDKEKLKSHTYVNVEIPSTAPQSQSGHGDYENCEFVKSVSRWKQSDLQNGSVPKASMPLPAPKEAKTNTKPQPRPANRLPMPSSKSEGAAVIKSNAPTKK</sequence>
<dbReference type="InterPro" id="IPR000242">
    <property type="entry name" value="PTP_cat"/>
</dbReference>
<proteinExistence type="inferred from homology"/>
<dbReference type="SUPFAM" id="SSF52799">
    <property type="entry name" value="(Phosphotyrosine protein) phosphatases II"/>
    <property type="match status" value="1"/>
</dbReference>